<dbReference type="Pfam" id="PF02592">
    <property type="entry name" value="Vut_1"/>
    <property type="match status" value="1"/>
</dbReference>
<feature type="transmembrane region" description="Helical" evidence="1">
    <location>
        <begin position="91"/>
        <end position="108"/>
    </location>
</feature>
<dbReference type="GO" id="GO:0022857">
    <property type="term" value="F:transmembrane transporter activity"/>
    <property type="evidence" value="ECO:0007669"/>
    <property type="project" value="UniProtKB-UniRule"/>
</dbReference>
<keyword evidence="1" id="KW-1003">Cell membrane</keyword>
<comment type="caution">
    <text evidence="2">The sequence shown here is derived from an EMBL/GenBank/DDBJ whole genome shotgun (WGS) entry which is preliminary data.</text>
</comment>
<accession>A0A369TIR0</accession>
<feature type="transmembrane region" description="Helical" evidence="1">
    <location>
        <begin position="115"/>
        <end position="143"/>
    </location>
</feature>
<dbReference type="InterPro" id="IPR003744">
    <property type="entry name" value="YhhQ"/>
</dbReference>
<comment type="function">
    <text evidence="1">Involved in the import of queuosine (Q) precursors, required for Q precursor salvage.</text>
</comment>
<reference evidence="2 3" key="1">
    <citation type="submission" date="2018-07" db="EMBL/GenBank/DDBJ databases">
        <title>Venubactetium sediminum gen. nov., sp. nov., isolated from a marine solar saltern.</title>
        <authorList>
            <person name="Wang S."/>
        </authorList>
    </citation>
    <scope>NUCLEOTIDE SEQUENCE [LARGE SCALE GENOMIC DNA]</scope>
    <source>
        <strain evidence="2 3">WD2A32</strain>
    </source>
</reference>
<comment type="subcellular location">
    <subcellularLocation>
        <location evidence="1">Cell inner membrane</location>
        <topology evidence="1">Multi-pass membrane protein</topology>
    </subcellularLocation>
</comment>
<dbReference type="NCBIfam" id="TIGR00697">
    <property type="entry name" value="queuosine precursor transporter"/>
    <property type="match status" value="1"/>
</dbReference>
<proteinExistence type="inferred from homology"/>
<protein>
    <recommendedName>
        <fullName evidence="1">Probable queuosine precursor transporter</fullName>
        <shortName evidence="1">Q precursor transporter</shortName>
    </recommendedName>
</protein>
<keyword evidence="3" id="KW-1185">Reference proteome</keyword>
<keyword evidence="1" id="KW-0812">Transmembrane</keyword>
<name>A0A369TIR0_9PROT</name>
<dbReference type="RefSeq" id="WP_114581341.1">
    <property type="nucleotide sequence ID" value="NZ_QPMH01000004.1"/>
</dbReference>
<evidence type="ECO:0000313" key="2">
    <source>
        <dbReference type="EMBL" id="RDD62766.1"/>
    </source>
</evidence>
<gene>
    <name evidence="2" type="ORF">DRB17_06300</name>
</gene>
<keyword evidence="1" id="KW-0813">Transport</keyword>
<dbReference type="PANTHER" id="PTHR34300">
    <property type="entry name" value="QUEUOSINE PRECURSOR TRANSPORTER-RELATED"/>
    <property type="match status" value="1"/>
</dbReference>
<dbReference type="AlphaFoldDB" id="A0A369TIR0"/>
<keyword evidence="1" id="KW-0472">Membrane</keyword>
<evidence type="ECO:0000313" key="3">
    <source>
        <dbReference type="Proteomes" id="UP000253941"/>
    </source>
</evidence>
<dbReference type="EMBL" id="QPMH01000004">
    <property type="protein sequence ID" value="RDD62766.1"/>
    <property type="molecule type" value="Genomic_DNA"/>
</dbReference>
<keyword evidence="1" id="KW-1133">Transmembrane helix</keyword>
<comment type="similarity">
    <text evidence="1">Belongs to the vitamin uptake transporter (VUT/ECF) (TC 2.A.88) family. Q precursor transporter subfamily.</text>
</comment>
<dbReference type="HAMAP" id="MF_02088">
    <property type="entry name" value="Q_prec_transport"/>
    <property type="match status" value="1"/>
</dbReference>
<feature type="transmembrane region" description="Helical" evidence="1">
    <location>
        <begin position="12"/>
        <end position="33"/>
    </location>
</feature>
<organism evidence="2 3">
    <name type="scientific">Ferruginivarius sediminum</name>
    <dbReference type="NCBI Taxonomy" id="2661937"/>
    <lineage>
        <taxon>Bacteria</taxon>
        <taxon>Pseudomonadati</taxon>
        <taxon>Pseudomonadota</taxon>
        <taxon>Alphaproteobacteria</taxon>
        <taxon>Rhodospirillales</taxon>
        <taxon>Rhodospirillaceae</taxon>
        <taxon>Ferruginivarius</taxon>
    </lineage>
</organism>
<sequence>MPIRSAMTRIPHGLAISFAAMVAVITVSNIAVRFPINDWLTYGALTYPIAFLVSDLTNRAVGPARTRRVIYAGFAVAVILSALLSTPRIAAASGTAFLLAQLADIAIFDRLRRRAWWVAPLASSLLASAFDTALFFTLAFAGTGLPWVTWGIGDYGVKAGMALVMLIPFRVLMRAVGAGRGLPARN</sequence>
<dbReference type="Proteomes" id="UP000253941">
    <property type="component" value="Unassembled WGS sequence"/>
</dbReference>
<dbReference type="PANTHER" id="PTHR34300:SF1">
    <property type="entry name" value="QUEUOSINE PRECURSOR TRANSPORTER"/>
    <property type="match status" value="1"/>
</dbReference>
<feature type="transmembrane region" description="Helical" evidence="1">
    <location>
        <begin position="39"/>
        <end position="57"/>
    </location>
</feature>
<keyword evidence="1" id="KW-0997">Cell inner membrane</keyword>
<evidence type="ECO:0000256" key="1">
    <source>
        <dbReference type="HAMAP-Rule" id="MF_02088"/>
    </source>
</evidence>
<feature type="transmembrane region" description="Helical" evidence="1">
    <location>
        <begin position="69"/>
        <end position="85"/>
    </location>
</feature>
<dbReference type="GO" id="GO:0005886">
    <property type="term" value="C:plasma membrane"/>
    <property type="evidence" value="ECO:0007669"/>
    <property type="project" value="UniProtKB-SubCell"/>
</dbReference>
<feature type="transmembrane region" description="Helical" evidence="1">
    <location>
        <begin position="155"/>
        <end position="173"/>
    </location>
</feature>